<gene>
    <name evidence="2" type="ORF">EKO27_g138</name>
</gene>
<evidence type="ECO:0000313" key="2">
    <source>
        <dbReference type="EMBL" id="RWA14859.1"/>
    </source>
</evidence>
<protein>
    <submittedName>
        <fullName evidence="2">Uncharacterized protein</fullName>
    </submittedName>
</protein>
<evidence type="ECO:0000313" key="3">
    <source>
        <dbReference type="Proteomes" id="UP000286045"/>
    </source>
</evidence>
<dbReference type="AlphaFoldDB" id="A0A439DKB5"/>
<comment type="caution">
    <text evidence="2">The sequence shown here is derived from an EMBL/GenBank/DDBJ whole genome shotgun (WGS) entry which is preliminary data.</text>
</comment>
<keyword evidence="3" id="KW-1185">Reference proteome</keyword>
<evidence type="ECO:0000256" key="1">
    <source>
        <dbReference type="SAM" id="MobiDB-lite"/>
    </source>
</evidence>
<feature type="region of interest" description="Disordered" evidence="1">
    <location>
        <begin position="247"/>
        <end position="318"/>
    </location>
</feature>
<reference evidence="2 3" key="1">
    <citation type="submission" date="2018-12" db="EMBL/GenBank/DDBJ databases">
        <title>Draft genome sequence of Xylaria grammica IHI A82.</title>
        <authorList>
            <person name="Buettner E."/>
            <person name="Kellner H."/>
        </authorList>
    </citation>
    <scope>NUCLEOTIDE SEQUENCE [LARGE SCALE GENOMIC DNA]</scope>
    <source>
        <strain evidence="2 3">IHI A82</strain>
    </source>
</reference>
<name>A0A439DKB5_9PEZI</name>
<proteinExistence type="predicted"/>
<organism evidence="2 3">
    <name type="scientific">Xylaria grammica</name>
    <dbReference type="NCBI Taxonomy" id="363999"/>
    <lineage>
        <taxon>Eukaryota</taxon>
        <taxon>Fungi</taxon>
        <taxon>Dikarya</taxon>
        <taxon>Ascomycota</taxon>
        <taxon>Pezizomycotina</taxon>
        <taxon>Sordariomycetes</taxon>
        <taxon>Xylariomycetidae</taxon>
        <taxon>Xylariales</taxon>
        <taxon>Xylariaceae</taxon>
        <taxon>Xylaria</taxon>
    </lineage>
</organism>
<feature type="compositionally biased region" description="Polar residues" evidence="1">
    <location>
        <begin position="278"/>
        <end position="287"/>
    </location>
</feature>
<dbReference type="Proteomes" id="UP000286045">
    <property type="component" value="Unassembled WGS sequence"/>
</dbReference>
<accession>A0A439DKB5</accession>
<sequence length="318" mass="36229">MYAYDPSLLRVQYAYCPTRLACMDLKAVKPNDSVYAKTIDTLPSEGSAPFEAILNSEAIGAFWNRPEMRVLEGKLHWVEEEGEGSWTPELDIPWRKDLLVYTGMKTVQQFLDDFFRLERRPTGIPCFGFRNFFRMKYTTPNLEDGCRRLRFQDFRCVSVTSVDLSSLGPNGIPEGHELVAKSQTYNLIAFVLETYDKDKKPAAQTYSLEGRPILPRNPHGWGLEKEMGTPNMTWFLFYARCRPDDQEKGGSCEDVTADGDNRRQPGPSNRKRRRYSGGTITEGNNDNQPDKNDQESTGYFEDAMAEPTVLVDTSTPHS</sequence>
<dbReference type="EMBL" id="RYZI01000002">
    <property type="protein sequence ID" value="RWA14859.1"/>
    <property type="molecule type" value="Genomic_DNA"/>
</dbReference>